<evidence type="ECO:0000256" key="2">
    <source>
        <dbReference type="ARBA" id="ARBA00023315"/>
    </source>
</evidence>
<dbReference type="Proteomes" id="UP001064504">
    <property type="component" value="Chromosome"/>
</dbReference>
<dbReference type="PROSITE" id="PS51186">
    <property type="entry name" value="GNAT"/>
    <property type="match status" value="1"/>
</dbReference>
<keyword evidence="2" id="KW-0012">Acyltransferase</keyword>
<dbReference type="PANTHER" id="PTHR43800">
    <property type="entry name" value="PEPTIDYL-LYSINE N-ACETYLTRANSFERASE YJAB"/>
    <property type="match status" value="1"/>
</dbReference>
<organism evidence="4 5">
    <name type="scientific">Pseudomonas promysalinigenes</name>
    <dbReference type="NCBI Taxonomy" id="485898"/>
    <lineage>
        <taxon>Bacteria</taxon>
        <taxon>Pseudomonadati</taxon>
        <taxon>Pseudomonadota</taxon>
        <taxon>Gammaproteobacteria</taxon>
        <taxon>Pseudomonadales</taxon>
        <taxon>Pseudomonadaceae</taxon>
        <taxon>Pseudomonas</taxon>
    </lineage>
</organism>
<dbReference type="PANTHER" id="PTHR43800:SF1">
    <property type="entry name" value="PEPTIDYL-LYSINE N-ACETYLTRANSFERASE YJAB"/>
    <property type="match status" value="1"/>
</dbReference>
<dbReference type="InterPro" id="IPR016181">
    <property type="entry name" value="Acyl_CoA_acyltransferase"/>
</dbReference>
<dbReference type="CDD" id="cd04301">
    <property type="entry name" value="NAT_SF"/>
    <property type="match status" value="1"/>
</dbReference>
<evidence type="ECO:0000259" key="3">
    <source>
        <dbReference type="PROSITE" id="PS51186"/>
    </source>
</evidence>
<dbReference type="RefSeq" id="WP_261743369.1">
    <property type="nucleotide sequence ID" value="NZ_CP104557.1"/>
</dbReference>
<reference evidence="4" key="1">
    <citation type="submission" date="2022-09" db="EMBL/GenBank/DDBJ databases">
        <title>Complete genome sequence of Pseudomonas promysalinigenes strain RL-WG26, a newly isolated PGPR with the potential for plant salinity stress alleviation.</title>
        <authorList>
            <person name="Ren L."/>
            <person name="Wang G."/>
            <person name="Hu H."/>
        </authorList>
    </citation>
    <scope>NUCLEOTIDE SEQUENCE</scope>
    <source>
        <strain evidence="4">RL-WG26</strain>
    </source>
</reference>
<keyword evidence="5" id="KW-1185">Reference proteome</keyword>
<evidence type="ECO:0000313" key="5">
    <source>
        <dbReference type="Proteomes" id="UP001064504"/>
    </source>
</evidence>
<evidence type="ECO:0000313" key="4">
    <source>
        <dbReference type="EMBL" id="UXH37805.1"/>
    </source>
</evidence>
<name>A0ABY6AG67_9PSED</name>
<sequence length="175" mass="19144">MHIRPTLPSDISRLIEIEHSAAQAFRQFPELAWLAGAEGLDRDAHTAFIAASGSWLAGNDQGQAVGFVCLTVEKQALHVHELSVGLQWQGKGIGRCLLDKVRALARLSDLPMVTLTTFAHVPWNGPFYAKYGFEVLEEQRLGARLRTILATERAQGLPRRCAMGLLLSTQDAEGG</sequence>
<dbReference type="EMBL" id="CP104557">
    <property type="protein sequence ID" value="UXH37805.1"/>
    <property type="molecule type" value="Genomic_DNA"/>
</dbReference>
<feature type="domain" description="N-acetyltransferase" evidence="3">
    <location>
        <begin position="1"/>
        <end position="151"/>
    </location>
</feature>
<dbReference type="Gene3D" id="3.40.630.30">
    <property type="match status" value="1"/>
</dbReference>
<proteinExistence type="predicted"/>
<dbReference type="Pfam" id="PF13508">
    <property type="entry name" value="Acetyltransf_7"/>
    <property type="match status" value="1"/>
</dbReference>
<gene>
    <name evidence="4" type="ORF">N5C08_12380</name>
</gene>
<accession>A0ABY6AG67</accession>
<protein>
    <submittedName>
        <fullName evidence="4">GNAT family N-acetyltransferase</fullName>
    </submittedName>
</protein>
<dbReference type="SUPFAM" id="SSF55729">
    <property type="entry name" value="Acyl-CoA N-acyltransferases (Nat)"/>
    <property type="match status" value="1"/>
</dbReference>
<keyword evidence="1" id="KW-0808">Transferase</keyword>
<evidence type="ECO:0000256" key="1">
    <source>
        <dbReference type="ARBA" id="ARBA00022679"/>
    </source>
</evidence>
<dbReference type="InterPro" id="IPR000182">
    <property type="entry name" value="GNAT_dom"/>
</dbReference>